<feature type="binding site" evidence="9">
    <location>
        <begin position="208"/>
        <end position="209"/>
    </location>
    <ligand>
        <name>sn-glycerol 1-phosphate</name>
        <dbReference type="ChEBI" id="CHEBI:57685"/>
    </ligand>
</feature>
<evidence type="ECO:0000256" key="2">
    <source>
        <dbReference type="ARBA" id="ARBA00022679"/>
    </source>
</evidence>
<dbReference type="InterPro" id="IPR010946">
    <property type="entry name" value="GGGP_synth"/>
</dbReference>
<dbReference type="NCBIfam" id="TIGR01768">
    <property type="entry name" value="GGGP-family"/>
    <property type="match status" value="1"/>
</dbReference>
<comment type="function">
    <text evidence="9">Prenyltransferase that catalyzes the transfer of the geranylgeranyl moiety of geranylgeranyl diphosphate (GGPP) to the C3 hydroxyl of sn-glycerol-1-phosphate (G1P).</text>
</comment>
<evidence type="ECO:0000256" key="4">
    <source>
        <dbReference type="ARBA" id="ARBA00022842"/>
    </source>
</evidence>
<dbReference type="EMBL" id="LVEP01000019">
    <property type="protein sequence ID" value="OCB76878.1"/>
    <property type="molecule type" value="Genomic_DNA"/>
</dbReference>
<keyword evidence="5 9" id="KW-0443">Lipid metabolism</keyword>
<organism evidence="10 11">
    <name type="scientific">Flavobacterium crassostreae</name>
    <dbReference type="NCBI Taxonomy" id="1763534"/>
    <lineage>
        <taxon>Bacteria</taxon>
        <taxon>Pseudomonadati</taxon>
        <taxon>Bacteroidota</taxon>
        <taxon>Flavobacteriia</taxon>
        <taxon>Flavobacteriales</taxon>
        <taxon>Flavobacteriaceae</taxon>
        <taxon>Flavobacterium</taxon>
    </lineage>
</organism>
<evidence type="ECO:0000256" key="7">
    <source>
        <dbReference type="ARBA" id="ARBA00023264"/>
    </source>
</evidence>
<accession>A0A1B9E4U3</accession>
<dbReference type="NCBIfam" id="TIGR01769">
    <property type="entry name" value="GGGP"/>
    <property type="match status" value="1"/>
</dbReference>
<keyword evidence="6 9" id="KW-0594">Phospholipid biosynthesis</keyword>
<evidence type="ECO:0000256" key="6">
    <source>
        <dbReference type="ARBA" id="ARBA00023209"/>
    </source>
</evidence>
<sequence length="246" mass="26300">MQNKNKIYQEILKAKANKQQLLAILLDPDKISWQQLDSLCVKINQSPATHIFIGGSLVVCDRMDELIISLKQKVRLPIVLFPGDPSQISDKADAILFLSLLSGRNPDYLIAHQVQAAPVLKKTSLEIIPTAYILISGGKKTAVERVSKTAPLDPENTAVVTATALAGEMMGNQLVYLEAGSGAALAVPQQCIASVAQQLTAAPLIVGGGIVSAQGIADAYKAGADMVVIGTAFEKDMHFFDHLNNQ</sequence>
<dbReference type="Pfam" id="PF01884">
    <property type="entry name" value="PcrB"/>
    <property type="match status" value="1"/>
</dbReference>
<evidence type="ECO:0000256" key="3">
    <source>
        <dbReference type="ARBA" id="ARBA00022723"/>
    </source>
</evidence>
<proteinExistence type="inferred from homology"/>
<dbReference type="Proteomes" id="UP000093510">
    <property type="component" value="Unassembled WGS sequence"/>
</dbReference>
<dbReference type="SUPFAM" id="SSF51395">
    <property type="entry name" value="FMN-linked oxidoreductases"/>
    <property type="match status" value="1"/>
</dbReference>
<dbReference type="InterPro" id="IPR039074">
    <property type="entry name" value="GGGP/HepGP_synthase_I"/>
</dbReference>
<dbReference type="AlphaFoldDB" id="A0A1B9E4U3"/>
<dbReference type="GO" id="GO:0000287">
    <property type="term" value="F:magnesium ion binding"/>
    <property type="evidence" value="ECO:0007669"/>
    <property type="project" value="UniProtKB-UniRule"/>
</dbReference>
<dbReference type="GO" id="GO:0046474">
    <property type="term" value="P:glycerophospholipid biosynthetic process"/>
    <property type="evidence" value="ECO:0007669"/>
    <property type="project" value="UniProtKB-UniRule"/>
</dbReference>
<dbReference type="GO" id="GO:0120536">
    <property type="term" value="F:heptaprenylglyceryl phosphate synthase activity"/>
    <property type="evidence" value="ECO:0007669"/>
    <property type="project" value="UniProtKB-ARBA"/>
</dbReference>
<dbReference type="InterPro" id="IPR008205">
    <property type="entry name" value="GGGP_HepGP_synthase"/>
</dbReference>
<feature type="binding site" evidence="9">
    <location>
        <begin position="176"/>
        <end position="182"/>
    </location>
    <ligand>
        <name>sn-glycerol 1-phosphate</name>
        <dbReference type="ChEBI" id="CHEBI:57685"/>
    </ligand>
</feature>
<dbReference type="Gene3D" id="3.20.20.390">
    <property type="entry name" value="FMN-linked oxidoreductases"/>
    <property type="match status" value="1"/>
</dbReference>
<evidence type="ECO:0000256" key="8">
    <source>
        <dbReference type="ARBA" id="ARBA00047288"/>
    </source>
</evidence>
<name>A0A1B9E4U3_9FLAO</name>
<keyword evidence="11" id="KW-1185">Reference proteome</keyword>
<keyword evidence="7 9" id="KW-1208">Phospholipid metabolism</keyword>
<evidence type="ECO:0000256" key="1">
    <source>
        <dbReference type="ARBA" id="ARBA00022516"/>
    </source>
</evidence>
<evidence type="ECO:0000313" key="10">
    <source>
        <dbReference type="EMBL" id="OCB76878.1"/>
    </source>
</evidence>
<reference evidence="10 11" key="1">
    <citation type="submission" date="2016-03" db="EMBL/GenBank/DDBJ databases">
        <authorList>
            <person name="Ploux O."/>
        </authorList>
    </citation>
    <scope>NUCLEOTIDE SEQUENCE [LARGE SCALE GENOMIC DNA]</scope>
    <source>
        <strain evidence="10 11">LPB0076</strain>
    </source>
</reference>
<keyword evidence="3 9" id="KW-0479">Metal-binding</keyword>
<evidence type="ECO:0000256" key="5">
    <source>
        <dbReference type="ARBA" id="ARBA00023098"/>
    </source>
</evidence>
<comment type="catalytic activity">
    <reaction evidence="8 9">
        <text>sn-glycerol 1-phosphate + (2E,6E,10E)-geranylgeranyl diphosphate = sn-3-O-(geranylgeranyl)glycerol 1-phosphate + diphosphate</text>
        <dbReference type="Rhea" id="RHEA:23404"/>
        <dbReference type="ChEBI" id="CHEBI:33019"/>
        <dbReference type="ChEBI" id="CHEBI:57677"/>
        <dbReference type="ChEBI" id="CHEBI:57685"/>
        <dbReference type="ChEBI" id="CHEBI:58756"/>
        <dbReference type="EC" id="2.5.1.41"/>
    </reaction>
</comment>
<dbReference type="RefSeq" id="WP_066333560.1">
    <property type="nucleotide sequence ID" value="NZ_CP017688.1"/>
</dbReference>
<dbReference type="InterPro" id="IPR038597">
    <property type="entry name" value="GGGP/HepGP_synthase_sf"/>
</dbReference>
<comment type="cofactor">
    <cofactor evidence="9">
        <name>Mg(2+)</name>
        <dbReference type="ChEBI" id="CHEBI:18420"/>
    </cofactor>
</comment>
<comment type="similarity">
    <text evidence="9">Belongs to the GGGP/HepGP synthase family. Group II subfamily.</text>
</comment>
<feature type="binding site" evidence="9">
    <location>
        <position position="27"/>
    </location>
    <ligand>
        <name>Mg(2+)</name>
        <dbReference type="ChEBI" id="CHEBI:18420"/>
    </ligand>
</feature>
<keyword evidence="1 9" id="KW-0444">Lipid biosynthesis</keyword>
<dbReference type="OrthoDB" id="9807235at2"/>
<keyword evidence="4 9" id="KW-0460">Magnesium</keyword>
<comment type="caution">
    <text evidence="10">The sequence shown here is derived from an EMBL/GenBank/DDBJ whole genome shotgun (WGS) entry which is preliminary data.</text>
</comment>
<dbReference type="EC" id="2.5.1.41" evidence="9"/>
<feature type="binding site" evidence="9">
    <location>
        <position position="56"/>
    </location>
    <ligand>
        <name>Mg(2+)</name>
        <dbReference type="ChEBI" id="CHEBI:18420"/>
    </ligand>
</feature>
<dbReference type="PANTHER" id="PTHR40029">
    <property type="match status" value="1"/>
</dbReference>
<protein>
    <recommendedName>
        <fullName evidence="9">Geranylgeranylglyceryl phosphate synthase</fullName>
        <shortName evidence="9">GGGP synthase</shortName>
        <shortName evidence="9">GGGPS</shortName>
        <ecNumber evidence="9">2.5.1.41</ecNumber>
    </recommendedName>
    <alternativeName>
        <fullName evidence="9">(S)-3-O-geranylgeranylglyceryl phosphate synthase</fullName>
    </alternativeName>
    <alternativeName>
        <fullName evidence="9">Phosphoglycerol geranylgeranyltransferase</fullName>
    </alternativeName>
</protein>
<comment type="caution">
    <text evidence="9">Lacks conserved residue(s) required for the propagation of feature annotation.</text>
</comment>
<feature type="binding site" evidence="9">
    <location>
        <begin position="230"/>
        <end position="231"/>
    </location>
    <ligand>
        <name>sn-glycerol 1-phosphate</name>
        <dbReference type="ChEBI" id="CHEBI:57685"/>
    </ligand>
</feature>
<dbReference type="STRING" id="1763534.GCA_001831475_00948"/>
<evidence type="ECO:0000256" key="9">
    <source>
        <dbReference type="HAMAP-Rule" id="MF_00112"/>
    </source>
</evidence>
<keyword evidence="2 9" id="KW-0808">Transferase</keyword>
<dbReference type="GO" id="GO:0005737">
    <property type="term" value="C:cytoplasm"/>
    <property type="evidence" value="ECO:0007669"/>
    <property type="project" value="InterPro"/>
</dbReference>
<dbReference type="HAMAP" id="MF_00112">
    <property type="entry name" value="GGGP_HepGP_synthase"/>
    <property type="match status" value="1"/>
</dbReference>
<dbReference type="GO" id="GO:0047294">
    <property type="term" value="F:phosphoglycerol geranylgeranyltransferase activity"/>
    <property type="evidence" value="ECO:0007669"/>
    <property type="project" value="UniProtKB-UniRule"/>
</dbReference>
<dbReference type="NCBIfam" id="NF003198">
    <property type="entry name" value="PRK04169.1-2"/>
    <property type="match status" value="1"/>
</dbReference>
<gene>
    <name evidence="10" type="ORF">LPBF_05550</name>
</gene>
<dbReference type="PANTHER" id="PTHR40029:SF2">
    <property type="entry name" value="HEPTAPRENYLGLYCERYL PHOSPHATE SYNTHASE"/>
    <property type="match status" value="1"/>
</dbReference>
<evidence type="ECO:0000313" key="11">
    <source>
        <dbReference type="Proteomes" id="UP000093510"/>
    </source>
</evidence>